<proteinExistence type="predicted"/>
<dbReference type="InterPro" id="IPR036873">
    <property type="entry name" value="Rhodanese-like_dom_sf"/>
</dbReference>
<dbReference type="SMART" id="SM00450">
    <property type="entry name" value="RHOD"/>
    <property type="match status" value="1"/>
</dbReference>
<dbReference type="AlphaFoldDB" id="A0A916QEF4"/>
<dbReference type="Pfam" id="PF00581">
    <property type="entry name" value="Rhodanese"/>
    <property type="match status" value="1"/>
</dbReference>
<dbReference type="EMBL" id="BMAQ01000005">
    <property type="protein sequence ID" value="GFR37563.1"/>
    <property type="molecule type" value="Genomic_DNA"/>
</dbReference>
<keyword evidence="3" id="KW-1185">Reference proteome</keyword>
<evidence type="ECO:0000259" key="1">
    <source>
        <dbReference type="PROSITE" id="PS50206"/>
    </source>
</evidence>
<comment type="caution">
    <text evidence="2">The sequence shown here is derived from an EMBL/GenBank/DDBJ whole genome shotgun (WGS) entry which is preliminary data.</text>
</comment>
<dbReference type="PROSITE" id="PS50206">
    <property type="entry name" value="RHODANESE_3"/>
    <property type="match status" value="1"/>
</dbReference>
<dbReference type="Gene3D" id="3.40.250.10">
    <property type="entry name" value="Rhodanese-like domain"/>
    <property type="match status" value="1"/>
</dbReference>
<reference evidence="2" key="2">
    <citation type="journal article" date="2021" name="Data Brief">
        <title>Draft genome sequence data of the facultative, thermophilic, xylanolytic bacterium Paenibacillus sp. strain DA-C8.</title>
        <authorList>
            <person name="Chhe C."/>
            <person name="Uke A."/>
            <person name="Baramee S."/>
            <person name="Ungkulpasvich U."/>
            <person name="Tachaapaikoon C."/>
            <person name="Pason P."/>
            <person name="Waeonukul R."/>
            <person name="Ratanakhanokchai K."/>
            <person name="Kosugi A."/>
        </authorList>
    </citation>
    <scope>NUCLEOTIDE SEQUENCE</scope>
    <source>
        <strain evidence="2">DA-C8</strain>
    </source>
</reference>
<dbReference type="PANTHER" id="PTHR43031">
    <property type="entry name" value="FAD-DEPENDENT OXIDOREDUCTASE"/>
    <property type="match status" value="1"/>
</dbReference>
<sequence>MDSITAEEVKRRLEQGEQLNIIDVREDDEVAEGMIPGARHIPLYDLPMRLSEIERTDEIIVVCHAGVRSAKACEYLEYMGFSGLKNLEGGMLKWHELG</sequence>
<dbReference type="RefSeq" id="WP_200965831.1">
    <property type="nucleotide sequence ID" value="NZ_BMAQ01000005.1"/>
</dbReference>
<dbReference type="PANTHER" id="PTHR43031:SF17">
    <property type="entry name" value="SULFURTRANSFERASE YTWF-RELATED"/>
    <property type="match status" value="1"/>
</dbReference>
<reference evidence="2" key="1">
    <citation type="submission" date="2020-08" db="EMBL/GenBank/DDBJ databases">
        <authorList>
            <person name="Uke A."/>
            <person name="Chhe C."/>
            <person name="Baramee S."/>
            <person name="Kosugi A."/>
        </authorList>
    </citation>
    <scope>NUCLEOTIDE SEQUENCE</scope>
    <source>
        <strain evidence="2">DA-C8</strain>
    </source>
</reference>
<gene>
    <name evidence="2" type="primary">ytwF</name>
    <name evidence="2" type="ORF">PRECH8_08590</name>
</gene>
<dbReference type="InterPro" id="IPR050229">
    <property type="entry name" value="GlpE_sulfurtransferase"/>
</dbReference>
<organism evidence="2 3">
    <name type="scientific">Insulibacter thermoxylanivorax</name>
    <dbReference type="NCBI Taxonomy" id="2749268"/>
    <lineage>
        <taxon>Bacteria</taxon>
        <taxon>Bacillati</taxon>
        <taxon>Bacillota</taxon>
        <taxon>Bacilli</taxon>
        <taxon>Bacillales</taxon>
        <taxon>Paenibacillaceae</taxon>
        <taxon>Insulibacter</taxon>
    </lineage>
</organism>
<dbReference type="SUPFAM" id="SSF52821">
    <property type="entry name" value="Rhodanese/Cell cycle control phosphatase"/>
    <property type="match status" value="1"/>
</dbReference>
<feature type="domain" description="Rhodanese" evidence="1">
    <location>
        <begin position="15"/>
        <end position="96"/>
    </location>
</feature>
<name>A0A916QEF4_9BACL</name>
<dbReference type="Proteomes" id="UP000654993">
    <property type="component" value="Unassembled WGS sequence"/>
</dbReference>
<dbReference type="InterPro" id="IPR001763">
    <property type="entry name" value="Rhodanese-like_dom"/>
</dbReference>
<accession>A0A916QEF4</accession>
<evidence type="ECO:0000313" key="2">
    <source>
        <dbReference type="EMBL" id="GFR37563.1"/>
    </source>
</evidence>
<protein>
    <recommendedName>
        <fullName evidence="1">Rhodanese domain-containing protein</fullName>
    </recommendedName>
</protein>
<dbReference type="CDD" id="cd00158">
    <property type="entry name" value="RHOD"/>
    <property type="match status" value="1"/>
</dbReference>
<evidence type="ECO:0000313" key="3">
    <source>
        <dbReference type="Proteomes" id="UP000654993"/>
    </source>
</evidence>